<proteinExistence type="inferred from homology"/>
<dbReference type="InterPro" id="IPR008991">
    <property type="entry name" value="Translation_prot_SH3-like_sf"/>
</dbReference>
<dbReference type="AlphaFoldDB" id="A0A1M5FTM5"/>
<dbReference type="Gene3D" id="2.40.50.140">
    <property type="entry name" value="Nucleic acid-binding proteins"/>
    <property type="match status" value="2"/>
</dbReference>
<dbReference type="HAMAP" id="MF_00141">
    <property type="entry name" value="EF_P"/>
    <property type="match status" value="1"/>
</dbReference>
<name>A0A1M5FTM5_9HYPH</name>
<feature type="domain" description="Elongation factor P C-terminal" evidence="10">
    <location>
        <begin position="160"/>
        <end position="215"/>
    </location>
</feature>
<dbReference type="EMBL" id="FQUP01000003">
    <property type="protein sequence ID" value="SHF94744.1"/>
    <property type="molecule type" value="Genomic_DNA"/>
</dbReference>
<keyword evidence="6 7" id="KW-0648">Protein biosynthesis</keyword>
<dbReference type="InterPro" id="IPR001059">
    <property type="entry name" value="Transl_elong_P/YeiP_cen"/>
</dbReference>
<dbReference type="GO" id="GO:0043043">
    <property type="term" value="P:peptide biosynthetic process"/>
    <property type="evidence" value="ECO:0007669"/>
    <property type="project" value="InterPro"/>
</dbReference>
<sequence length="218" mass="23907">MVRAILAPFPGALQNEALPSDGARTKDRIAVKVIASQIRKGNILEVEGKLYAVLVAESFHPGKGTPTTQIDMRRLSDGVKISNRYKTTEQVERAFVEDRDFSYLFADGEGFTFMNTENYEQLIVSKDVVGDAAPYLQEGMVVRLSIFEDQAVGIVLPQRMTLEVVETEPTTKGQTASSSFKPAILSNGVRSMVPPHIGPGTRIVVLTDDGSYVERAKD</sequence>
<dbReference type="PANTHER" id="PTHR30053">
    <property type="entry name" value="ELONGATION FACTOR P"/>
    <property type="match status" value="1"/>
</dbReference>
<dbReference type="SMART" id="SM00841">
    <property type="entry name" value="Elong-fact-P_C"/>
    <property type="match status" value="1"/>
</dbReference>
<keyword evidence="13" id="KW-1185">Reference proteome</keyword>
<evidence type="ECO:0000256" key="8">
    <source>
        <dbReference type="NCBIfam" id="TIGR00038"/>
    </source>
</evidence>
<organism evidence="12 13">
    <name type="scientific">Kaistia soli DSM 19436</name>
    <dbReference type="NCBI Taxonomy" id="1122133"/>
    <lineage>
        <taxon>Bacteria</taxon>
        <taxon>Pseudomonadati</taxon>
        <taxon>Pseudomonadota</taxon>
        <taxon>Alphaproteobacteria</taxon>
        <taxon>Hyphomicrobiales</taxon>
        <taxon>Kaistiaceae</taxon>
        <taxon>Kaistia</taxon>
    </lineage>
</organism>
<evidence type="ECO:0000259" key="10">
    <source>
        <dbReference type="SMART" id="SM00841"/>
    </source>
</evidence>
<gene>
    <name evidence="7" type="primary">efp</name>
    <name evidence="12" type="ORF">SAMN02745157_3161</name>
</gene>
<comment type="function">
    <text evidence="7">Involved in peptide bond synthesis. Stimulates efficient translation and peptide-bond synthesis on native or reconstituted 70S ribosomes in vitro. Probably functions indirectly by altering the affinity of the ribosome for aminoacyl-tRNA, thus increasing their reactivity as acceptors for peptidyl transferase.</text>
</comment>
<dbReference type="CDD" id="cd05794">
    <property type="entry name" value="S1_EF-P_repeat_2"/>
    <property type="match status" value="1"/>
</dbReference>
<evidence type="ECO:0000259" key="11">
    <source>
        <dbReference type="SMART" id="SM01185"/>
    </source>
</evidence>
<dbReference type="InterPro" id="IPR014722">
    <property type="entry name" value="Rib_uL2_dom2"/>
</dbReference>
<evidence type="ECO:0000256" key="5">
    <source>
        <dbReference type="ARBA" id="ARBA00022768"/>
    </source>
</evidence>
<dbReference type="GO" id="GO:0005829">
    <property type="term" value="C:cytosol"/>
    <property type="evidence" value="ECO:0007669"/>
    <property type="project" value="UniProtKB-ARBA"/>
</dbReference>
<evidence type="ECO:0000256" key="7">
    <source>
        <dbReference type="HAMAP-Rule" id="MF_00141"/>
    </source>
</evidence>
<dbReference type="InterPro" id="IPR015365">
    <property type="entry name" value="Elong-fact-P_C"/>
</dbReference>
<evidence type="ECO:0000256" key="1">
    <source>
        <dbReference type="ARBA" id="ARBA00004496"/>
    </source>
</evidence>
<evidence type="ECO:0000313" key="12">
    <source>
        <dbReference type="EMBL" id="SHF94744.1"/>
    </source>
</evidence>
<dbReference type="CDD" id="cd04470">
    <property type="entry name" value="S1_EF-P_repeat_1"/>
    <property type="match status" value="1"/>
</dbReference>
<keyword evidence="5 7" id="KW-0251">Elongation factor</keyword>
<evidence type="ECO:0000256" key="9">
    <source>
        <dbReference type="RuleBase" id="RU004389"/>
    </source>
</evidence>
<comment type="subcellular location">
    <subcellularLocation>
        <location evidence="1 7">Cytoplasm</location>
    </subcellularLocation>
</comment>
<comment type="pathway">
    <text evidence="2 7">Protein biosynthesis; polypeptide chain elongation.</text>
</comment>
<accession>A0A1M5FTM5</accession>
<dbReference type="InterPro" id="IPR020599">
    <property type="entry name" value="Transl_elong_fac_P/YeiP"/>
</dbReference>
<comment type="similarity">
    <text evidence="3 7 9">Belongs to the elongation factor P family.</text>
</comment>
<dbReference type="STRING" id="1122133.SAMN02745157_3161"/>
<dbReference type="SUPFAM" id="SSF50249">
    <property type="entry name" value="Nucleic acid-binding proteins"/>
    <property type="match status" value="2"/>
</dbReference>
<dbReference type="FunFam" id="2.40.50.140:FF:000004">
    <property type="entry name" value="Elongation factor P"/>
    <property type="match status" value="1"/>
</dbReference>
<dbReference type="NCBIfam" id="NF001810">
    <property type="entry name" value="PRK00529.1"/>
    <property type="match status" value="1"/>
</dbReference>
<dbReference type="Gene3D" id="2.30.30.30">
    <property type="match status" value="1"/>
</dbReference>
<dbReference type="PIRSF" id="PIRSF005901">
    <property type="entry name" value="EF-P"/>
    <property type="match status" value="1"/>
</dbReference>
<dbReference type="FunFam" id="2.40.50.140:FF:000009">
    <property type="entry name" value="Elongation factor P"/>
    <property type="match status" value="1"/>
</dbReference>
<evidence type="ECO:0000256" key="3">
    <source>
        <dbReference type="ARBA" id="ARBA00009479"/>
    </source>
</evidence>
<dbReference type="PANTHER" id="PTHR30053:SF14">
    <property type="entry name" value="TRANSLATION ELONGATION FACTOR KOW-LIKE DOMAIN-CONTAINING PROTEIN"/>
    <property type="match status" value="1"/>
</dbReference>
<evidence type="ECO:0000313" key="13">
    <source>
        <dbReference type="Proteomes" id="UP000184485"/>
    </source>
</evidence>
<dbReference type="Proteomes" id="UP000184485">
    <property type="component" value="Unassembled WGS sequence"/>
</dbReference>
<reference evidence="12 13" key="1">
    <citation type="submission" date="2016-11" db="EMBL/GenBank/DDBJ databases">
        <authorList>
            <person name="Jaros S."/>
            <person name="Januszkiewicz K."/>
            <person name="Wedrychowicz H."/>
        </authorList>
    </citation>
    <scope>NUCLEOTIDE SEQUENCE [LARGE SCALE GENOMIC DNA]</scope>
    <source>
        <strain evidence="12 13">DSM 19436</strain>
    </source>
</reference>
<dbReference type="UniPathway" id="UPA00345"/>
<dbReference type="InterPro" id="IPR012340">
    <property type="entry name" value="NA-bd_OB-fold"/>
</dbReference>
<evidence type="ECO:0000256" key="6">
    <source>
        <dbReference type="ARBA" id="ARBA00022917"/>
    </source>
</evidence>
<dbReference type="Pfam" id="PF01132">
    <property type="entry name" value="EFP"/>
    <property type="match status" value="1"/>
</dbReference>
<evidence type="ECO:0000256" key="2">
    <source>
        <dbReference type="ARBA" id="ARBA00004815"/>
    </source>
</evidence>
<dbReference type="InterPro" id="IPR013185">
    <property type="entry name" value="Transl_elong_KOW-like"/>
</dbReference>
<keyword evidence="4 7" id="KW-0963">Cytoplasm</keyword>
<evidence type="ECO:0000256" key="4">
    <source>
        <dbReference type="ARBA" id="ARBA00022490"/>
    </source>
</evidence>
<dbReference type="SUPFAM" id="SSF50104">
    <property type="entry name" value="Translation proteins SH3-like domain"/>
    <property type="match status" value="1"/>
</dbReference>
<protein>
    <recommendedName>
        <fullName evidence="7 8">Elongation factor P</fullName>
        <shortName evidence="7">EF-P</shortName>
    </recommendedName>
</protein>
<dbReference type="Pfam" id="PF08207">
    <property type="entry name" value="EFP_N"/>
    <property type="match status" value="1"/>
</dbReference>
<dbReference type="NCBIfam" id="TIGR00038">
    <property type="entry name" value="efp"/>
    <property type="match status" value="1"/>
</dbReference>
<dbReference type="GO" id="GO:0003746">
    <property type="term" value="F:translation elongation factor activity"/>
    <property type="evidence" value="ECO:0007669"/>
    <property type="project" value="UniProtKB-UniRule"/>
</dbReference>
<feature type="domain" description="Translation elongation factor P/YeiP central" evidence="11">
    <location>
        <begin position="98"/>
        <end position="152"/>
    </location>
</feature>
<dbReference type="InterPro" id="IPR011768">
    <property type="entry name" value="Transl_elongation_fac_P"/>
</dbReference>
<dbReference type="Pfam" id="PF09285">
    <property type="entry name" value="Elong-fact-P_C"/>
    <property type="match status" value="1"/>
</dbReference>
<dbReference type="SMART" id="SM01185">
    <property type="entry name" value="EFP"/>
    <property type="match status" value="1"/>
</dbReference>